<keyword evidence="1" id="KW-0472">Membrane</keyword>
<feature type="transmembrane region" description="Helical" evidence="1">
    <location>
        <begin position="215"/>
        <end position="234"/>
    </location>
</feature>
<evidence type="ECO:0000259" key="2">
    <source>
        <dbReference type="Pfam" id="PF00892"/>
    </source>
</evidence>
<protein>
    <submittedName>
        <fullName evidence="3">EamA family transporter</fullName>
    </submittedName>
</protein>
<evidence type="ECO:0000313" key="4">
    <source>
        <dbReference type="Proteomes" id="UP000615989"/>
    </source>
</evidence>
<feature type="domain" description="EamA" evidence="2">
    <location>
        <begin position="11"/>
        <end position="143"/>
    </location>
</feature>
<gene>
    <name evidence="3" type="ORF">GO606_19990</name>
</gene>
<feature type="transmembrane region" description="Helical" evidence="1">
    <location>
        <begin position="241"/>
        <end position="261"/>
    </location>
</feature>
<dbReference type="RefSeq" id="WP_169120485.1">
    <property type="nucleotide sequence ID" value="NZ_WTVG02000037.1"/>
</dbReference>
<keyword evidence="1" id="KW-1133">Transmembrane helix</keyword>
<feature type="transmembrane region" description="Helical" evidence="1">
    <location>
        <begin position="76"/>
        <end position="95"/>
    </location>
</feature>
<organism evidence="3 4">
    <name type="scientific">Aromatoleum anaerobium</name>
    <dbReference type="NCBI Taxonomy" id="182180"/>
    <lineage>
        <taxon>Bacteria</taxon>
        <taxon>Pseudomonadati</taxon>
        <taxon>Pseudomonadota</taxon>
        <taxon>Betaproteobacteria</taxon>
        <taxon>Rhodocyclales</taxon>
        <taxon>Rhodocyclaceae</taxon>
        <taxon>Aromatoleum</taxon>
    </lineage>
</organism>
<dbReference type="PANTHER" id="PTHR22911:SF103">
    <property type="entry name" value="BLR2811 PROTEIN"/>
    <property type="match status" value="1"/>
</dbReference>
<feature type="transmembrane region" description="Helical" evidence="1">
    <location>
        <begin position="127"/>
        <end position="143"/>
    </location>
</feature>
<feature type="transmembrane region" description="Helical" evidence="1">
    <location>
        <begin position="101"/>
        <end position="120"/>
    </location>
</feature>
<dbReference type="PANTHER" id="PTHR22911">
    <property type="entry name" value="ACYL-MALONYL CONDENSING ENZYME-RELATED"/>
    <property type="match status" value="1"/>
</dbReference>
<dbReference type="EMBL" id="WTVG01000109">
    <property type="protein sequence ID" value="NMG26941.1"/>
    <property type="molecule type" value="Genomic_DNA"/>
</dbReference>
<keyword evidence="1" id="KW-0812">Transmembrane</keyword>
<accession>A0ABX1PU43</accession>
<feature type="transmembrane region" description="Helical" evidence="1">
    <location>
        <begin position="44"/>
        <end position="64"/>
    </location>
</feature>
<feature type="transmembrane region" description="Helical" evidence="1">
    <location>
        <begin position="267"/>
        <end position="285"/>
    </location>
</feature>
<feature type="domain" description="EamA" evidence="2">
    <location>
        <begin position="153"/>
        <end position="283"/>
    </location>
</feature>
<evidence type="ECO:0000313" key="3">
    <source>
        <dbReference type="EMBL" id="NMG26941.1"/>
    </source>
</evidence>
<comment type="caution">
    <text evidence="3">The sequence shown here is derived from an EMBL/GenBank/DDBJ whole genome shotgun (WGS) entry which is preliminary data.</text>
</comment>
<name>A0ABX1PU43_9RHOO</name>
<proteinExistence type="predicted"/>
<feature type="transmembrane region" description="Helical" evidence="1">
    <location>
        <begin position="149"/>
        <end position="170"/>
    </location>
</feature>
<dbReference type="SUPFAM" id="SSF103481">
    <property type="entry name" value="Multidrug resistance efflux transporter EmrE"/>
    <property type="match status" value="2"/>
</dbReference>
<feature type="transmembrane region" description="Helical" evidence="1">
    <location>
        <begin position="182"/>
        <end position="203"/>
    </location>
</feature>
<reference evidence="3" key="1">
    <citation type="submission" date="2019-12" db="EMBL/GenBank/DDBJ databases">
        <title>Comparative genomics gives insights into the taxonomy of the Azoarcus-Aromatoleum group and reveals separate origins of nif in the plant-associated Azoarcus and non-plant-associated Aromatoleum sub-groups.</title>
        <authorList>
            <person name="Lafos M."/>
            <person name="Maluk M."/>
            <person name="Batista M."/>
            <person name="Junghare M."/>
            <person name="Carmona M."/>
            <person name="Faoro H."/>
            <person name="Cruz L.M."/>
            <person name="Battistoni F."/>
            <person name="De Souza E."/>
            <person name="Pedrosa F."/>
            <person name="Chen W.-M."/>
            <person name="Poole P.S."/>
            <person name="Dixon R.A."/>
            <person name="James E.K."/>
        </authorList>
    </citation>
    <scope>NUCLEOTIDE SEQUENCE</scope>
    <source>
        <strain evidence="3">LuFRes1</strain>
    </source>
</reference>
<dbReference type="InterPro" id="IPR000620">
    <property type="entry name" value="EamA_dom"/>
</dbReference>
<dbReference type="InterPro" id="IPR037185">
    <property type="entry name" value="EmrE-like"/>
</dbReference>
<evidence type="ECO:0000256" key="1">
    <source>
        <dbReference type="SAM" id="Phobius"/>
    </source>
</evidence>
<sequence>MNASAAHHPVRGILYMMGALALFALLDTISKSLASRHPVAVVVWGRYFAHFLITLVVFLPRHGTALFKTRRPGLQVVRGMTLLGTTGAIVMAFQHMPLAEVTALVFVAPFLVMMLAVVFLGEKVAPWRWLPVVVGFSGVLLIARPSGSAFNVGVVSVLAGACCYAVYQILTRKLSAVDRSVTQLFYAALVGAATMCVLVPWFWVPGALDLRDWLMIGSLGVLGASSHLLMIMALRAAPATTLSPFTYAQLVWATLLGWLVFGDFPGSMSLAGMLIIVASGVVVAYSERFNRKA</sequence>
<dbReference type="Pfam" id="PF00892">
    <property type="entry name" value="EamA"/>
    <property type="match status" value="2"/>
</dbReference>
<keyword evidence="4" id="KW-1185">Reference proteome</keyword>
<dbReference type="Proteomes" id="UP000615989">
    <property type="component" value="Unassembled WGS sequence"/>
</dbReference>